<evidence type="ECO:0000256" key="1">
    <source>
        <dbReference type="SAM" id="Phobius"/>
    </source>
</evidence>
<dbReference type="RefSeq" id="WP_234774939.1">
    <property type="nucleotide sequence ID" value="NZ_JAGIXD010000010.1"/>
</dbReference>
<sequence length="166" mass="17623">MQYPFAFVSMLSSSVSACRASTPARYVKRAASAGAAVALLALSGCYYYAPYGYAPYSSYSPYYAGAVPAAGTQQETSAYPTQQSAQSTWTAAPNPAPAAIPDAQYPGSLTATPPVVVAAPVWPVWPAYYPAYPAWPAYYSYPAWGWGAPSISFGFGYWGGGGHWHR</sequence>
<name>A0ABX5MK65_9BURK</name>
<gene>
    <name evidence="3" type="ORF">C7400_11439</name>
</gene>
<evidence type="ECO:0000313" key="3">
    <source>
        <dbReference type="EMBL" id="PXX13784.1"/>
    </source>
</evidence>
<evidence type="ECO:0000313" key="4">
    <source>
        <dbReference type="Proteomes" id="UP000247515"/>
    </source>
</evidence>
<comment type="caution">
    <text evidence="3">The sequence shown here is derived from an EMBL/GenBank/DDBJ whole genome shotgun (WGS) entry which is preliminary data.</text>
</comment>
<feature type="chain" id="PRO_5046404743" description="Lipoprotein" evidence="2">
    <location>
        <begin position="18"/>
        <end position="166"/>
    </location>
</feature>
<keyword evidence="2" id="KW-0732">Signal</keyword>
<proteinExistence type="predicted"/>
<feature type="signal peptide" evidence="2">
    <location>
        <begin position="1"/>
        <end position="17"/>
    </location>
</feature>
<dbReference type="Proteomes" id="UP000247515">
    <property type="component" value="Unassembled WGS sequence"/>
</dbReference>
<evidence type="ECO:0008006" key="5">
    <source>
        <dbReference type="Google" id="ProtNLM"/>
    </source>
</evidence>
<keyword evidence="1" id="KW-0812">Transmembrane</keyword>
<evidence type="ECO:0000256" key="2">
    <source>
        <dbReference type="SAM" id="SignalP"/>
    </source>
</evidence>
<keyword evidence="1" id="KW-0472">Membrane</keyword>
<accession>A0ABX5MK65</accession>
<dbReference type="EMBL" id="QJJV01000014">
    <property type="protein sequence ID" value="PXX13784.1"/>
    <property type="molecule type" value="Genomic_DNA"/>
</dbReference>
<feature type="transmembrane region" description="Helical" evidence="1">
    <location>
        <begin position="30"/>
        <end position="49"/>
    </location>
</feature>
<keyword evidence="1" id="KW-1133">Transmembrane helix</keyword>
<organism evidence="3 4">
    <name type="scientific">Paraburkholderia tropica</name>
    <dbReference type="NCBI Taxonomy" id="92647"/>
    <lineage>
        <taxon>Bacteria</taxon>
        <taxon>Pseudomonadati</taxon>
        <taxon>Pseudomonadota</taxon>
        <taxon>Betaproteobacteria</taxon>
        <taxon>Burkholderiales</taxon>
        <taxon>Burkholderiaceae</taxon>
        <taxon>Paraburkholderia</taxon>
    </lineage>
</organism>
<keyword evidence="4" id="KW-1185">Reference proteome</keyword>
<protein>
    <recommendedName>
        <fullName evidence="5">Lipoprotein</fullName>
    </recommendedName>
</protein>
<reference evidence="3 4" key="1">
    <citation type="submission" date="2018-05" db="EMBL/GenBank/DDBJ databases">
        <title>Genomic Encyclopedia of Type Strains, Phase IV (KMG-V): Genome sequencing to study the core and pangenomes of soil and plant-associated prokaryotes.</title>
        <authorList>
            <person name="Whitman W."/>
        </authorList>
    </citation>
    <scope>NUCLEOTIDE SEQUENCE [LARGE SCALE GENOMIC DNA]</scope>
    <source>
        <strain evidence="3 4">SIr-6563</strain>
    </source>
</reference>